<evidence type="ECO:0000313" key="2">
    <source>
        <dbReference type="Proteomes" id="UP001234297"/>
    </source>
</evidence>
<dbReference type="Proteomes" id="UP001234297">
    <property type="component" value="Chromosome 9"/>
</dbReference>
<name>A0ACC2KG59_PERAE</name>
<comment type="caution">
    <text evidence="1">The sequence shown here is derived from an EMBL/GenBank/DDBJ whole genome shotgun (WGS) entry which is preliminary data.</text>
</comment>
<organism evidence="1 2">
    <name type="scientific">Persea americana</name>
    <name type="common">Avocado</name>
    <dbReference type="NCBI Taxonomy" id="3435"/>
    <lineage>
        <taxon>Eukaryota</taxon>
        <taxon>Viridiplantae</taxon>
        <taxon>Streptophyta</taxon>
        <taxon>Embryophyta</taxon>
        <taxon>Tracheophyta</taxon>
        <taxon>Spermatophyta</taxon>
        <taxon>Magnoliopsida</taxon>
        <taxon>Magnoliidae</taxon>
        <taxon>Laurales</taxon>
        <taxon>Lauraceae</taxon>
        <taxon>Persea</taxon>
    </lineage>
</organism>
<accession>A0ACC2KG59</accession>
<proteinExistence type="predicted"/>
<gene>
    <name evidence="1" type="ORF">MRB53_028671</name>
</gene>
<protein>
    <submittedName>
        <fullName evidence="1">Uncharacterized protein</fullName>
    </submittedName>
</protein>
<evidence type="ECO:0000313" key="1">
    <source>
        <dbReference type="EMBL" id="KAJ8620142.1"/>
    </source>
</evidence>
<sequence>MGLNALTADEVDAGDCGQPIDEEDWYTVYSFPAGTYMMPSASLFFYFQDDVSVMDQLDSRWETFCTYHVWKKQ</sequence>
<keyword evidence="2" id="KW-1185">Reference proteome</keyword>
<dbReference type="EMBL" id="CM056817">
    <property type="protein sequence ID" value="KAJ8620142.1"/>
    <property type="molecule type" value="Genomic_DNA"/>
</dbReference>
<reference evidence="1 2" key="1">
    <citation type="journal article" date="2022" name="Hortic Res">
        <title>A haplotype resolved chromosomal level avocado genome allows analysis of novel avocado genes.</title>
        <authorList>
            <person name="Nath O."/>
            <person name="Fletcher S.J."/>
            <person name="Hayward A."/>
            <person name="Shaw L.M."/>
            <person name="Masouleh A.K."/>
            <person name="Furtado A."/>
            <person name="Henry R.J."/>
            <person name="Mitter N."/>
        </authorList>
    </citation>
    <scope>NUCLEOTIDE SEQUENCE [LARGE SCALE GENOMIC DNA]</scope>
    <source>
        <strain evidence="2">cv. Hass</strain>
    </source>
</reference>